<evidence type="ECO:0000256" key="14">
    <source>
        <dbReference type="ARBA" id="ARBA00048064"/>
    </source>
</evidence>
<evidence type="ECO:0000256" key="15">
    <source>
        <dbReference type="SAM" id="Phobius"/>
    </source>
</evidence>
<keyword evidence="9 15" id="KW-0812">Transmembrane</keyword>
<evidence type="ECO:0000256" key="6">
    <source>
        <dbReference type="ARBA" id="ARBA00018512"/>
    </source>
</evidence>
<dbReference type="InterPro" id="IPR008952">
    <property type="entry name" value="Tetraspanin_EC2_sf"/>
</dbReference>
<dbReference type="Proteomes" id="UP000678499">
    <property type="component" value="Unassembled WGS sequence"/>
</dbReference>
<sequence>MLSGILLVFLLISWNISVYLFSVNPSLVVDEVYHVPQAQRYCDGNFSYWDPKITTPPGLYVFSALMSNILGKFRIGDACSVFNLRCHNVLLLSLLPFLVARILEARKGPLSAPEVLLTMTVPCFPVLYFTSFFYYTETLSVALVLIVIWMRYRRWHLVAAIFGAFSTMVRQTNIIWLGLIGADAVFESVIDFCKLHLKKKKLELNQLDLNTPTILKVIYTTVVHNMHRKKRFDLLLKILFVAVPYVIVLGAFVAFAIWNGGIVVGDKEAHTLTLHTPQILYFALFTSAMTWPILLPELRLFLVGLKSPAGMTRFRFRRSAVSIMEGGMKCIKFLVFIFNLLFALSGLAILATGAIMEAAYKEYLQFLPNEIFSAPLILIIVGVSIFAIAFFGCCGAMKESNCLILTFAVLLGVIFILEISVGIAAYVMKSEIEKDISVRMTKSVEQVKFDTDSILKRSWDVIQTEFKCCGSSNYTDWEKNPTFQSTYPKSCCGEAGTACTASSDTLYRSGCLDKLSDFMKDNITIIGGMGIGIAFIQLIGIVFACRLSNSIQNEYQTV</sequence>
<evidence type="ECO:0000256" key="9">
    <source>
        <dbReference type="ARBA" id="ARBA00022692"/>
    </source>
</evidence>
<dbReference type="GO" id="GO:0005789">
    <property type="term" value="C:endoplasmic reticulum membrane"/>
    <property type="evidence" value="ECO:0007669"/>
    <property type="project" value="UniProtKB-SubCell"/>
</dbReference>
<evidence type="ECO:0000256" key="13">
    <source>
        <dbReference type="ARBA" id="ARBA00044727"/>
    </source>
</evidence>
<feature type="transmembrane region" description="Helical" evidence="15">
    <location>
        <begin position="53"/>
        <end position="70"/>
    </location>
</feature>
<evidence type="ECO:0000313" key="18">
    <source>
        <dbReference type="Proteomes" id="UP000678499"/>
    </source>
</evidence>
<comment type="similarity">
    <text evidence="4">Belongs to the ALG10 glucosyltransferase family.</text>
</comment>
<comment type="pathway">
    <text evidence="2">Protein modification; protein glycosylation.</text>
</comment>
<protein>
    <recommendedName>
        <fullName evidence="6">Dol-P-Glc:Glc(2)Man(9)GlcNAc(2)-PP-Dol alpha-1,2-glucosyltransferase</fullName>
        <ecNumber evidence="5">2.4.1.256</ecNumber>
    </recommendedName>
</protein>
<feature type="transmembrane region" description="Helical" evidence="15">
    <location>
        <begin position="523"/>
        <end position="545"/>
    </location>
</feature>
<dbReference type="PROSITE" id="PS00421">
    <property type="entry name" value="TM4_1"/>
    <property type="match status" value="1"/>
</dbReference>
<dbReference type="PANTHER" id="PTHR12989">
    <property type="entry name" value="ALPHA-1,2-GLUCOSYLTRANSFERASE ALG10"/>
    <property type="match status" value="1"/>
</dbReference>
<dbReference type="PRINTS" id="PR00259">
    <property type="entry name" value="TMFOUR"/>
</dbReference>
<feature type="transmembrane region" description="Helical" evidence="15">
    <location>
        <begin position="376"/>
        <end position="396"/>
    </location>
</feature>
<accession>A0A7R9GBI0</accession>
<feature type="signal peptide" evidence="16">
    <location>
        <begin position="1"/>
        <end position="20"/>
    </location>
</feature>
<dbReference type="InterPro" id="IPR018499">
    <property type="entry name" value="Tetraspanin/Peripherin"/>
</dbReference>
<evidence type="ECO:0000256" key="4">
    <source>
        <dbReference type="ARBA" id="ARBA00010600"/>
    </source>
</evidence>
<keyword evidence="8" id="KW-0808">Transferase</keyword>
<dbReference type="InterPro" id="IPR016900">
    <property type="entry name" value="Alg10"/>
</dbReference>
<comment type="subcellular location">
    <subcellularLocation>
        <location evidence="1">Endoplasmic reticulum membrane</location>
        <topology evidence="1">Multi-pass membrane protein</topology>
    </subcellularLocation>
</comment>
<keyword evidence="16" id="KW-0732">Signal</keyword>
<evidence type="ECO:0000256" key="5">
    <source>
        <dbReference type="ARBA" id="ARBA00011967"/>
    </source>
</evidence>
<name>A0A7R9GBI0_9CRUS</name>
<evidence type="ECO:0000256" key="11">
    <source>
        <dbReference type="ARBA" id="ARBA00022989"/>
    </source>
</evidence>
<dbReference type="CDD" id="cd03127">
    <property type="entry name" value="tetraspanin_LEL"/>
    <property type="match status" value="1"/>
</dbReference>
<feature type="transmembrane region" description="Helical" evidence="15">
    <location>
        <begin position="126"/>
        <end position="149"/>
    </location>
</feature>
<feature type="transmembrane region" description="Helical" evidence="15">
    <location>
        <begin position="234"/>
        <end position="258"/>
    </location>
</feature>
<dbReference type="PANTHER" id="PTHR12989:SF10">
    <property type="entry name" value="DOL-P-GLC:GLC(2)MAN(9)GLCNAC(2)-PP-DOL ALPHA-1,2-GLUCOSYLTRANSFERASE-RELATED"/>
    <property type="match status" value="1"/>
</dbReference>
<comment type="catalytic activity">
    <reaction evidence="14">
        <text>an alpha-D-Glc-(1-&gt;3)-alpha-D-Glc-(1-&gt;3)-alpha-D-Man-(1-&gt;2)-alpha-D-Man-(1-&gt;2)-alpha-D-Man-(1-&gt;3)-[alpha-D-Man-(1-&gt;2)-alpha-D-Man-(1-&gt;3)-[alpha-D-Man-(1-&gt;2)-alpha-D-Man-(1-&gt;6)]-alpha-D-Man-(1-&gt;6)]-beta-D-Man-(1-&gt;4)-beta-D-GlcNAc-(1-&gt;4)-alpha-D-GlcNAc-diphospho-di-trans,poly-cis-dolichol + a di-trans,poly-cis-dolichyl beta-D-glucosyl phosphate = a alpha-D-Glc-(1-&gt;2)-alpha-D-Glc-(1-&gt;3)-alpha-D-Glc-(1-&gt;3)-alpha-D-Man-(1-&gt;2)-alpha-D-Man-(1-&gt;2)-alpha-D-Man-(1-&gt;3)-[alpha-D-Man-(1-&gt;2)-alpha-D-Man-(1-&gt;3)-[alpha-D-Man-(1-&gt;2)-alpha-D-Man-(1-&gt;6)]-alpha-D-Man-(1-&gt;6)]-beta-D-Man-(1-&gt;4)-beta-D-GlcNAc-(1-&gt;4)-alpha-D-GlcNAc-diphospho-di-trans,poly-cis-dolichol + a di-trans,poly-cis-dolichyl phosphate + H(+)</text>
        <dbReference type="Rhea" id="RHEA:29543"/>
        <dbReference type="Rhea" id="RHEA-COMP:19498"/>
        <dbReference type="Rhea" id="RHEA-COMP:19502"/>
        <dbReference type="Rhea" id="RHEA-COMP:19512"/>
        <dbReference type="Rhea" id="RHEA-COMP:19522"/>
        <dbReference type="ChEBI" id="CHEBI:15378"/>
        <dbReference type="ChEBI" id="CHEBI:57525"/>
        <dbReference type="ChEBI" id="CHEBI:57683"/>
        <dbReference type="ChEBI" id="CHEBI:132522"/>
        <dbReference type="ChEBI" id="CHEBI:132523"/>
        <dbReference type="EC" id="2.4.1.256"/>
    </reaction>
    <physiologicalReaction direction="left-to-right" evidence="14">
        <dbReference type="Rhea" id="RHEA:29544"/>
    </physiologicalReaction>
</comment>
<proteinExistence type="inferred from homology"/>
<dbReference type="EMBL" id="CAJPEX010000580">
    <property type="protein sequence ID" value="CAG0916382.1"/>
    <property type="molecule type" value="Genomic_DNA"/>
</dbReference>
<organism evidence="17">
    <name type="scientific">Notodromas monacha</name>
    <dbReference type="NCBI Taxonomy" id="399045"/>
    <lineage>
        <taxon>Eukaryota</taxon>
        <taxon>Metazoa</taxon>
        <taxon>Ecdysozoa</taxon>
        <taxon>Arthropoda</taxon>
        <taxon>Crustacea</taxon>
        <taxon>Oligostraca</taxon>
        <taxon>Ostracoda</taxon>
        <taxon>Podocopa</taxon>
        <taxon>Podocopida</taxon>
        <taxon>Cypridocopina</taxon>
        <taxon>Cypridoidea</taxon>
        <taxon>Cyprididae</taxon>
        <taxon>Notodromas</taxon>
    </lineage>
</organism>
<feature type="transmembrane region" description="Helical" evidence="15">
    <location>
        <begin position="403"/>
        <end position="428"/>
    </location>
</feature>
<dbReference type="AlphaFoldDB" id="A0A7R9GBI0"/>
<feature type="transmembrane region" description="Helical" evidence="15">
    <location>
        <begin position="278"/>
        <end position="305"/>
    </location>
</feature>
<dbReference type="InterPro" id="IPR018503">
    <property type="entry name" value="Tetraspanin_CS"/>
</dbReference>
<dbReference type="GO" id="GO:0106073">
    <property type="term" value="F:dolichyl pyrophosphate Glc2Man9GlcNAc2 alpha-1,2-glucosyltransferase activity"/>
    <property type="evidence" value="ECO:0007669"/>
    <property type="project" value="UniProtKB-EC"/>
</dbReference>
<keyword evidence="7" id="KW-0328">Glycosyltransferase</keyword>
<gene>
    <name evidence="17" type="ORF">NMOB1V02_LOCUS4002</name>
</gene>
<dbReference type="Pfam" id="PF00335">
    <property type="entry name" value="Tetraspanin"/>
    <property type="match status" value="1"/>
</dbReference>
<evidence type="ECO:0000256" key="12">
    <source>
        <dbReference type="ARBA" id="ARBA00023136"/>
    </source>
</evidence>
<evidence type="ECO:0000256" key="16">
    <source>
        <dbReference type="SAM" id="SignalP"/>
    </source>
</evidence>
<feature type="transmembrane region" description="Helical" evidence="15">
    <location>
        <begin position="333"/>
        <end position="356"/>
    </location>
</feature>
<evidence type="ECO:0000256" key="3">
    <source>
        <dbReference type="ARBA" id="ARBA00006840"/>
    </source>
</evidence>
<dbReference type="GO" id="GO:0006488">
    <property type="term" value="P:dolichol-linked oligosaccharide biosynthetic process"/>
    <property type="evidence" value="ECO:0007669"/>
    <property type="project" value="InterPro"/>
</dbReference>
<dbReference type="EMBL" id="OA882617">
    <property type="protein sequence ID" value="CAD7276230.1"/>
    <property type="molecule type" value="Genomic_DNA"/>
</dbReference>
<keyword evidence="10" id="KW-0256">Endoplasmic reticulum</keyword>
<evidence type="ECO:0000256" key="7">
    <source>
        <dbReference type="ARBA" id="ARBA00022676"/>
    </source>
</evidence>
<dbReference type="SUPFAM" id="SSF48652">
    <property type="entry name" value="Tetraspanin"/>
    <property type="match status" value="1"/>
</dbReference>
<reference evidence="17" key="1">
    <citation type="submission" date="2020-11" db="EMBL/GenBank/DDBJ databases">
        <authorList>
            <person name="Tran Van P."/>
        </authorList>
    </citation>
    <scope>NUCLEOTIDE SEQUENCE</scope>
</reference>
<comment type="function">
    <text evidence="13">Dol-P-Glc:Glc(2)Man(9)GlcNAc(2)-PP-Dol alpha-1,2-glucosyltransferase that operates in the biosynthetic pathway of dolichol-linked oligosaccharides, the glycan precursors employed in protein asparagine (N)-glycosylation. The assembly of dolichol-linked oligosaccharides begins on the cytosolic side of the endoplasmic reticulum membrane and finishes in its lumen. The sequential addition of sugars to dolichol pyrophosphate produces dolichol-linked oligosaccharides containing fourteen sugars, including two GlcNAcs, nine mannoses and three glucoses. Once assembled, the oligosaccharide is transferred from the lipid to nascent proteins by oligosaccharyltransferases. In the lumen of the endoplasmic reticulum, adds the third and last glucose residue from dolichyl phosphate glucose (Dol-P-Glc) onto the lipid-linked oligosaccharide intermediate Glc(2)Man(9)GlcNAc(2)-PP-Dol to produce Glc(3)Man(9)GlcNAc(2)-PP-Dol.</text>
</comment>
<evidence type="ECO:0000256" key="8">
    <source>
        <dbReference type="ARBA" id="ARBA00022679"/>
    </source>
</evidence>
<dbReference type="Pfam" id="PF04922">
    <property type="entry name" value="DIE2_ALG10"/>
    <property type="match status" value="1"/>
</dbReference>
<keyword evidence="12 15" id="KW-0472">Membrane</keyword>
<dbReference type="EC" id="2.4.1.256" evidence="5"/>
<feature type="chain" id="PRO_5036210648" description="Dol-P-Glc:Glc(2)Man(9)GlcNAc(2)-PP-Dol alpha-1,2-glucosyltransferase" evidence="16">
    <location>
        <begin position="21"/>
        <end position="558"/>
    </location>
</feature>
<keyword evidence="18" id="KW-1185">Reference proteome</keyword>
<keyword evidence="11 15" id="KW-1133">Transmembrane helix</keyword>
<comment type="similarity">
    <text evidence="3">Belongs to the tetraspanin (TM4SF) family.</text>
</comment>
<evidence type="ECO:0000256" key="1">
    <source>
        <dbReference type="ARBA" id="ARBA00004477"/>
    </source>
</evidence>
<dbReference type="OrthoDB" id="10033535at2759"/>
<feature type="transmembrane region" description="Helical" evidence="15">
    <location>
        <begin position="82"/>
        <end position="103"/>
    </location>
</feature>
<evidence type="ECO:0000256" key="10">
    <source>
        <dbReference type="ARBA" id="ARBA00022824"/>
    </source>
</evidence>
<dbReference type="Gene3D" id="1.10.1450.10">
    <property type="entry name" value="Tetraspanin"/>
    <property type="match status" value="1"/>
</dbReference>
<evidence type="ECO:0000256" key="2">
    <source>
        <dbReference type="ARBA" id="ARBA00004922"/>
    </source>
</evidence>
<evidence type="ECO:0000313" key="17">
    <source>
        <dbReference type="EMBL" id="CAD7276230.1"/>
    </source>
</evidence>